<dbReference type="EMBL" id="NTQT01000036">
    <property type="protein sequence ID" value="PFC70542.1"/>
    <property type="molecule type" value="Genomic_DNA"/>
</dbReference>
<sequence length="187" mass="22269">MYNRLDSERKDAIQQSAKDLDWKIREWTFINCWHMNESDAMWKLYFKSDVEIAIQSTFNHLCNSFSNVEEGICIGKVNYIDYEIDGMHNNRHILSPFVYKRKEFAHERELRAVMMKFPHYETVHDYNRKSFDCGVHVRVNLEELIDTIYIAPTAPAWTVELVKLMLIKYELGHKKVLQSSLIEKPSF</sequence>
<dbReference type="Proteomes" id="UP000220226">
    <property type="component" value="Unassembled WGS sequence"/>
</dbReference>
<comment type="caution">
    <text evidence="1">The sequence shown here is derived from an EMBL/GenBank/DDBJ whole genome shotgun (WGS) entry which is preliminary data.</text>
</comment>
<dbReference type="AlphaFoldDB" id="A0A2C1XUJ5"/>
<reference evidence="1 2" key="1">
    <citation type="submission" date="2017-09" db="EMBL/GenBank/DDBJ databases">
        <title>Large-scale bioinformatics analysis of Bacillus genomes uncovers conserved roles of natural products in bacterial physiology.</title>
        <authorList>
            <consortium name="Agbiome Team Llc"/>
            <person name="Bleich R.M."/>
            <person name="Grubbs K.J."/>
            <person name="Santa Maria K.C."/>
            <person name="Allen S.E."/>
            <person name="Farag S."/>
            <person name="Shank E.A."/>
            <person name="Bowers A."/>
        </authorList>
    </citation>
    <scope>NUCLEOTIDE SEQUENCE [LARGE SCALE GENOMIC DNA]</scope>
    <source>
        <strain evidence="1 2">AFS025165</strain>
    </source>
</reference>
<name>A0A2C1XUJ5_BACCE</name>
<accession>A0A2C1XUJ5</accession>
<evidence type="ECO:0000313" key="1">
    <source>
        <dbReference type="EMBL" id="PFC70542.1"/>
    </source>
</evidence>
<organism evidence="1 2">
    <name type="scientific">Bacillus cereus</name>
    <dbReference type="NCBI Taxonomy" id="1396"/>
    <lineage>
        <taxon>Bacteria</taxon>
        <taxon>Bacillati</taxon>
        <taxon>Bacillota</taxon>
        <taxon>Bacilli</taxon>
        <taxon>Bacillales</taxon>
        <taxon>Bacillaceae</taxon>
        <taxon>Bacillus</taxon>
        <taxon>Bacillus cereus group</taxon>
    </lineage>
</organism>
<evidence type="ECO:0000313" key="2">
    <source>
        <dbReference type="Proteomes" id="UP000220226"/>
    </source>
</evidence>
<proteinExistence type="predicted"/>
<gene>
    <name evidence="1" type="ORF">CN290_26070</name>
</gene>
<protein>
    <submittedName>
        <fullName evidence="1">Uncharacterized protein</fullName>
    </submittedName>
</protein>